<evidence type="ECO:0000313" key="2">
    <source>
        <dbReference type="Proteomes" id="UP000016511"/>
    </source>
</evidence>
<comment type="caution">
    <text evidence="1">The sequence shown here is derived from an EMBL/GenBank/DDBJ whole genome shotgun (WGS) entry which is preliminary data.</text>
</comment>
<reference evidence="1 2" key="1">
    <citation type="submission" date="2013-08" db="EMBL/GenBank/DDBJ databases">
        <authorList>
            <person name="Weinstock G."/>
            <person name="Sodergren E."/>
            <person name="Wylie T."/>
            <person name="Fulton L."/>
            <person name="Fulton R."/>
            <person name="Fronick C."/>
            <person name="O'Laughlin M."/>
            <person name="Godfrey J."/>
            <person name="Miner T."/>
            <person name="Herter B."/>
            <person name="Appelbaum E."/>
            <person name="Cordes M."/>
            <person name="Lek S."/>
            <person name="Wollam A."/>
            <person name="Pepin K.H."/>
            <person name="Palsikar V.B."/>
            <person name="Mitreva M."/>
            <person name="Wilson R.K."/>
        </authorList>
    </citation>
    <scope>NUCLEOTIDE SEQUENCE [LARGE SCALE GENOMIC DNA]</scope>
    <source>
        <strain evidence="1 2">ATCC 12856</strain>
    </source>
</reference>
<dbReference type="EMBL" id="AWSJ01000305">
    <property type="protein sequence ID" value="ERI06884.1"/>
    <property type="molecule type" value="Genomic_DNA"/>
</dbReference>
<organism evidence="1 2">
    <name type="scientific">Aneurinibacillus aneurinilyticus ATCC 12856</name>
    <dbReference type="NCBI Taxonomy" id="649747"/>
    <lineage>
        <taxon>Bacteria</taxon>
        <taxon>Bacillati</taxon>
        <taxon>Bacillota</taxon>
        <taxon>Bacilli</taxon>
        <taxon>Bacillales</taxon>
        <taxon>Paenibacillaceae</taxon>
        <taxon>Aneurinibacillus group</taxon>
        <taxon>Aneurinibacillus</taxon>
    </lineage>
</organism>
<proteinExistence type="predicted"/>
<dbReference type="HOGENOM" id="CLU_2713574_0_0_9"/>
<keyword evidence="2" id="KW-1185">Reference proteome</keyword>
<sequence length="72" mass="8216">MSNGFVHSFDIFFMQLALIPQNFLNFYRRILIYKLEYVMWCKVGESGGKGKQVGENACSWESSSIPSMIRGG</sequence>
<dbReference type="Proteomes" id="UP000016511">
    <property type="component" value="Unassembled WGS sequence"/>
</dbReference>
<accession>U1WEB6</accession>
<dbReference type="AlphaFoldDB" id="U1WEB6"/>
<dbReference type="STRING" id="649747.HMPREF0083_05006"/>
<gene>
    <name evidence="1" type="ORF">HMPREF0083_05006</name>
</gene>
<protein>
    <submittedName>
        <fullName evidence="1">Uncharacterized protein</fullName>
    </submittedName>
</protein>
<evidence type="ECO:0000313" key="1">
    <source>
        <dbReference type="EMBL" id="ERI06884.1"/>
    </source>
</evidence>
<name>U1WEB6_ANEAE</name>